<proteinExistence type="predicted"/>
<dbReference type="Proteomes" id="UP000829447">
    <property type="component" value="Linkage Group LG30"/>
</dbReference>
<dbReference type="EMBL" id="CM040483">
    <property type="protein sequence ID" value="MCI4395617.1"/>
    <property type="molecule type" value="Genomic_DNA"/>
</dbReference>
<organism evidence="1 2">
    <name type="scientific">Pangasianodon gigas</name>
    <name type="common">Mekong giant catfish</name>
    <name type="synonym">Pangasius gigas</name>
    <dbReference type="NCBI Taxonomy" id="30993"/>
    <lineage>
        <taxon>Eukaryota</taxon>
        <taxon>Metazoa</taxon>
        <taxon>Chordata</taxon>
        <taxon>Craniata</taxon>
        <taxon>Vertebrata</taxon>
        <taxon>Euteleostomi</taxon>
        <taxon>Actinopterygii</taxon>
        <taxon>Neopterygii</taxon>
        <taxon>Teleostei</taxon>
        <taxon>Ostariophysi</taxon>
        <taxon>Siluriformes</taxon>
        <taxon>Pangasiidae</taxon>
        <taxon>Pangasianodon</taxon>
    </lineage>
</organism>
<evidence type="ECO:0000313" key="2">
    <source>
        <dbReference type="Proteomes" id="UP000829447"/>
    </source>
</evidence>
<comment type="caution">
    <text evidence="1">The sequence shown here is derived from an EMBL/GenBank/DDBJ whole genome shotgun (WGS) entry which is preliminary data.</text>
</comment>
<reference evidence="1 2" key="1">
    <citation type="journal article" date="2022" name="bioRxiv">
        <title>An ancient truncated duplication of the anti-Mullerian hormone receptor type 2 gene is a potential conserved master sex determinant in the Pangasiidae catfish family.</title>
        <authorList>
            <person name="Wen M."/>
            <person name="Pan Q."/>
            <person name="Jouanno E."/>
            <person name="Montfort J."/>
            <person name="Zahm M."/>
            <person name="Cabau C."/>
            <person name="Klopp C."/>
            <person name="Iampietro C."/>
            <person name="Roques C."/>
            <person name="Bouchez O."/>
            <person name="Castinel A."/>
            <person name="Donnadieu C."/>
            <person name="Parrinello H."/>
            <person name="Poncet C."/>
            <person name="Belmonte E."/>
            <person name="Gautier V."/>
            <person name="Avarre J.-C."/>
            <person name="Dugue R."/>
            <person name="Gustiano R."/>
            <person name="Ha T.T.T."/>
            <person name="Campet M."/>
            <person name="Sriphairoj K."/>
            <person name="Ribolli J."/>
            <person name="de Almeida F.L."/>
            <person name="Desvignes T."/>
            <person name="Postlethwait J.H."/>
            <person name="Bucao C.F."/>
            <person name="Robinson-Rechavi M."/>
            <person name="Bobe J."/>
            <person name="Herpin A."/>
            <person name="Guiguen Y."/>
        </authorList>
    </citation>
    <scope>NUCLEOTIDE SEQUENCE [LARGE SCALE GENOMIC DNA]</scope>
    <source>
        <strain evidence="1">YG-Dec2019</strain>
    </source>
</reference>
<evidence type="ECO:0000313" key="1">
    <source>
        <dbReference type="EMBL" id="MCI4395617.1"/>
    </source>
</evidence>
<sequence length="201" mass="22562">MKLHDRSLMSPAGPGSVWSESETALPGKHPNHLSWFLSILRSSGSTPRFSKQSWGGTSFPPPVLLTSVFRSLHRAEQQRLFENLRMLPHAPGVQMQPIPEDSVPDDTADEDTEDPDKRMSIRASDKRIACDEEFSDSEDEGEGGRRNVANHKKGVKRARVEDDRKEGEEKKGEVKEEEKPKEINSDKHDSKSVKTEQTSST</sequence>
<accession>A0ACC5XWP9</accession>
<name>A0ACC5XWP9_PANGG</name>
<gene>
    <name evidence="1" type="ORF">PGIGA_G00194140</name>
</gene>
<keyword evidence="2" id="KW-1185">Reference proteome</keyword>
<protein>
    <submittedName>
        <fullName evidence="1">Uncharacterized protein</fullName>
    </submittedName>
</protein>